<dbReference type="InterPro" id="IPR000014">
    <property type="entry name" value="PAS"/>
</dbReference>
<evidence type="ECO:0000313" key="6">
    <source>
        <dbReference type="EMBL" id="MBK7423812.1"/>
    </source>
</evidence>
<proteinExistence type="predicted"/>
<dbReference type="InterPro" id="IPR035919">
    <property type="entry name" value="EAL_sf"/>
</dbReference>
<evidence type="ECO:0000313" key="7">
    <source>
        <dbReference type="Proteomes" id="UP000886602"/>
    </source>
</evidence>
<dbReference type="NCBIfam" id="TIGR00229">
    <property type="entry name" value="sensory_box"/>
    <property type="match status" value="1"/>
</dbReference>
<dbReference type="InterPro" id="IPR011006">
    <property type="entry name" value="CheY-like_superfamily"/>
</dbReference>
<dbReference type="InterPro" id="IPR043128">
    <property type="entry name" value="Rev_trsase/Diguanyl_cyclase"/>
</dbReference>
<dbReference type="FunFam" id="3.30.70.270:FF:000001">
    <property type="entry name" value="Diguanylate cyclase domain protein"/>
    <property type="match status" value="1"/>
</dbReference>
<dbReference type="CDD" id="cd01948">
    <property type="entry name" value="EAL"/>
    <property type="match status" value="1"/>
</dbReference>
<accession>A0A9D7I958</accession>
<sequence length="716" mass="81356">VDDEPRLLSSLCELLKDCGYQLVTAASGSETLEHLGRLHFDLLLLDLRLPDFGGHEIMDFINARGIDTKVIVVSGDTGIEAAIGSLKRGAYDYLRKPYTREELLKTIENALQQRRLENDNRNIAWRLGCSERLYRYLVDSSPDIIYTLNQDGRFTFVNDRAHQLLGFGPDDLIGQHYSVLVHDEDIERARYVFNERRVGERASRNVELRLKSRGGSEQDRFFENTLMTISFNSMGMYALGKEVNKQEFFGTYGVARDITERKRAEALISYQAYHDILTDLPNRLLFKDRLGLAVIQARRNLTELAVMFVDLDRFKLVNDTLGHVKGDDLLQQVAGRLKDCLRRGDTLARLGGDEFTVVLPELRDRQDAEIIAGKFLEALRHPFNLDGNEVYISASIGIAIYPTDGESIDELLRRADIAMYHVKAQGKNGHSFYEPTMLDASYQNIALEQSLRRALEQDELEMFYQPQIDVLSGQIVGAEGLMRWNHPERGLLSAGDFLPFAEENGLMIPLSDWMLGALCRDLVQWNAAGGEPLRLSMNISPNYLDRGDFFEKMHRTLSHYGISPSQIEVEITENICIRNPQHAIEQLNKLCQFGVSVAIDDFGTGYSSLSYLHRFPVHTIKIDQAFVKEIQRENGHFPVVLAIISIARGLGLKLVAEGVETETQAHYLERCGCTNVQGYYYYPPLSSDQFIELLREKRAIQRLIVASVARDFSRAR</sequence>
<name>A0A9D7I958_9RHOO</name>
<dbReference type="Pfam" id="PF00563">
    <property type="entry name" value="EAL"/>
    <property type="match status" value="1"/>
</dbReference>
<dbReference type="PROSITE" id="PS50110">
    <property type="entry name" value="RESPONSE_REGULATORY"/>
    <property type="match status" value="1"/>
</dbReference>
<dbReference type="InterPro" id="IPR000160">
    <property type="entry name" value="GGDEF_dom"/>
</dbReference>
<dbReference type="SMART" id="SM00052">
    <property type="entry name" value="EAL"/>
    <property type="match status" value="1"/>
</dbReference>
<dbReference type="SUPFAM" id="SSF141868">
    <property type="entry name" value="EAL domain-like"/>
    <property type="match status" value="1"/>
</dbReference>
<gene>
    <name evidence="6" type="ORF">IPJ48_12295</name>
</gene>
<dbReference type="Pfam" id="PF00072">
    <property type="entry name" value="Response_reg"/>
    <property type="match status" value="1"/>
</dbReference>
<dbReference type="Pfam" id="PF00989">
    <property type="entry name" value="PAS"/>
    <property type="match status" value="1"/>
</dbReference>
<evidence type="ECO:0000256" key="1">
    <source>
        <dbReference type="PROSITE-ProRule" id="PRU00169"/>
    </source>
</evidence>
<dbReference type="SUPFAM" id="SSF52172">
    <property type="entry name" value="CheY-like"/>
    <property type="match status" value="1"/>
</dbReference>
<dbReference type="PROSITE" id="PS50112">
    <property type="entry name" value="PAS"/>
    <property type="match status" value="1"/>
</dbReference>
<organism evidence="6 7">
    <name type="scientific">Candidatus Propionivibrio dominans</name>
    <dbReference type="NCBI Taxonomy" id="2954373"/>
    <lineage>
        <taxon>Bacteria</taxon>
        <taxon>Pseudomonadati</taxon>
        <taxon>Pseudomonadota</taxon>
        <taxon>Betaproteobacteria</taxon>
        <taxon>Rhodocyclales</taxon>
        <taxon>Rhodocyclaceae</taxon>
        <taxon>Propionivibrio</taxon>
    </lineage>
</organism>
<protein>
    <submittedName>
        <fullName evidence="6">EAL domain-containing protein</fullName>
    </submittedName>
</protein>
<dbReference type="PANTHER" id="PTHR44757:SF2">
    <property type="entry name" value="BIOFILM ARCHITECTURE MAINTENANCE PROTEIN MBAA"/>
    <property type="match status" value="1"/>
</dbReference>
<dbReference type="GO" id="GO:0003824">
    <property type="term" value="F:catalytic activity"/>
    <property type="evidence" value="ECO:0007669"/>
    <property type="project" value="UniProtKB-ARBA"/>
</dbReference>
<keyword evidence="1" id="KW-0597">Phosphoprotein</keyword>
<dbReference type="PROSITE" id="PS50887">
    <property type="entry name" value="GGDEF"/>
    <property type="match status" value="1"/>
</dbReference>
<feature type="modified residue" description="4-aspartylphosphate" evidence="1">
    <location>
        <position position="46"/>
    </location>
</feature>
<evidence type="ECO:0000259" key="2">
    <source>
        <dbReference type="PROSITE" id="PS50110"/>
    </source>
</evidence>
<dbReference type="Gene3D" id="3.30.70.270">
    <property type="match status" value="1"/>
</dbReference>
<dbReference type="SUPFAM" id="SSF55073">
    <property type="entry name" value="Nucleotide cyclase"/>
    <property type="match status" value="1"/>
</dbReference>
<dbReference type="SMART" id="SM00448">
    <property type="entry name" value="REC"/>
    <property type="match status" value="1"/>
</dbReference>
<feature type="domain" description="GGDEF" evidence="5">
    <location>
        <begin position="302"/>
        <end position="435"/>
    </location>
</feature>
<dbReference type="InterPro" id="IPR013767">
    <property type="entry name" value="PAS_fold"/>
</dbReference>
<dbReference type="PANTHER" id="PTHR44757">
    <property type="entry name" value="DIGUANYLATE CYCLASE DGCP"/>
    <property type="match status" value="1"/>
</dbReference>
<dbReference type="PROSITE" id="PS50883">
    <property type="entry name" value="EAL"/>
    <property type="match status" value="1"/>
</dbReference>
<dbReference type="InterPro" id="IPR035965">
    <property type="entry name" value="PAS-like_dom_sf"/>
</dbReference>
<dbReference type="Gene3D" id="3.40.50.2300">
    <property type="match status" value="1"/>
</dbReference>
<dbReference type="Proteomes" id="UP000886602">
    <property type="component" value="Unassembled WGS sequence"/>
</dbReference>
<feature type="non-terminal residue" evidence="6">
    <location>
        <position position="1"/>
    </location>
</feature>
<dbReference type="GO" id="GO:0000160">
    <property type="term" value="P:phosphorelay signal transduction system"/>
    <property type="evidence" value="ECO:0007669"/>
    <property type="project" value="InterPro"/>
</dbReference>
<dbReference type="GO" id="GO:0006355">
    <property type="term" value="P:regulation of DNA-templated transcription"/>
    <property type="evidence" value="ECO:0007669"/>
    <property type="project" value="InterPro"/>
</dbReference>
<dbReference type="InterPro" id="IPR001789">
    <property type="entry name" value="Sig_transdc_resp-reg_receiver"/>
</dbReference>
<dbReference type="Pfam" id="PF00990">
    <property type="entry name" value="GGDEF"/>
    <property type="match status" value="1"/>
</dbReference>
<dbReference type="Gene3D" id="3.30.450.20">
    <property type="entry name" value="PAS domain"/>
    <property type="match status" value="1"/>
</dbReference>
<evidence type="ECO:0000259" key="5">
    <source>
        <dbReference type="PROSITE" id="PS50887"/>
    </source>
</evidence>
<comment type="caution">
    <text evidence="6">The sequence shown here is derived from an EMBL/GenBank/DDBJ whole genome shotgun (WGS) entry which is preliminary data.</text>
</comment>
<dbReference type="SMART" id="SM00267">
    <property type="entry name" value="GGDEF"/>
    <property type="match status" value="1"/>
</dbReference>
<dbReference type="Gene3D" id="3.20.20.450">
    <property type="entry name" value="EAL domain"/>
    <property type="match status" value="1"/>
</dbReference>
<dbReference type="CDD" id="cd00130">
    <property type="entry name" value="PAS"/>
    <property type="match status" value="1"/>
</dbReference>
<dbReference type="SUPFAM" id="SSF55785">
    <property type="entry name" value="PYP-like sensor domain (PAS domain)"/>
    <property type="match status" value="1"/>
</dbReference>
<dbReference type="SMART" id="SM00091">
    <property type="entry name" value="PAS"/>
    <property type="match status" value="1"/>
</dbReference>
<feature type="domain" description="EAL" evidence="4">
    <location>
        <begin position="444"/>
        <end position="698"/>
    </location>
</feature>
<dbReference type="InterPro" id="IPR052155">
    <property type="entry name" value="Biofilm_reg_signaling"/>
</dbReference>
<evidence type="ECO:0000259" key="4">
    <source>
        <dbReference type="PROSITE" id="PS50883"/>
    </source>
</evidence>
<dbReference type="CDD" id="cd01949">
    <property type="entry name" value="GGDEF"/>
    <property type="match status" value="1"/>
</dbReference>
<feature type="domain" description="Response regulatory" evidence="2">
    <location>
        <begin position="1"/>
        <end position="111"/>
    </location>
</feature>
<evidence type="ECO:0000259" key="3">
    <source>
        <dbReference type="PROSITE" id="PS50112"/>
    </source>
</evidence>
<feature type="domain" description="PAS" evidence="3">
    <location>
        <begin position="130"/>
        <end position="200"/>
    </location>
</feature>
<dbReference type="NCBIfam" id="TIGR00254">
    <property type="entry name" value="GGDEF"/>
    <property type="match status" value="1"/>
</dbReference>
<dbReference type="AlphaFoldDB" id="A0A9D7I958"/>
<reference evidence="6" key="1">
    <citation type="submission" date="2020-10" db="EMBL/GenBank/DDBJ databases">
        <title>Connecting structure to function with the recovery of over 1000 high-quality activated sludge metagenome-assembled genomes encoding full-length rRNA genes using long-read sequencing.</title>
        <authorList>
            <person name="Singleton C.M."/>
            <person name="Petriglieri F."/>
            <person name="Kristensen J.M."/>
            <person name="Kirkegaard R.H."/>
            <person name="Michaelsen T.Y."/>
            <person name="Andersen M.H."/>
            <person name="Karst S.M."/>
            <person name="Dueholm M.S."/>
            <person name="Nielsen P.H."/>
            <person name="Albertsen M."/>
        </authorList>
    </citation>
    <scope>NUCLEOTIDE SEQUENCE</scope>
    <source>
        <strain evidence="6">EsbW_18-Q3-R4-48_MAXAC.044</strain>
    </source>
</reference>
<dbReference type="InterPro" id="IPR001633">
    <property type="entry name" value="EAL_dom"/>
</dbReference>
<dbReference type="EMBL" id="JADJNC010000019">
    <property type="protein sequence ID" value="MBK7423812.1"/>
    <property type="molecule type" value="Genomic_DNA"/>
</dbReference>
<dbReference type="InterPro" id="IPR029787">
    <property type="entry name" value="Nucleotide_cyclase"/>
</dbReference>